<name>A0A8R7PQ16_TRIUA</name>
<dbReference type="GO" id="GO:0005737">
    <property type="term" value="C:cytoplasm"/>
    <property type="evidence" value="ECO:0007669"/>
    <property type="project" value="TreeGrafter"/>
</dbReference>
<dbReference type="EnsemblPlants" id="TuG1812G0300001346.01.T01">
    <property type="protein sequence ID" value="TuG1812G0300001346.01.T01"/>
    <property type="gene ID" value="TuG1812G0300001346.01"/>
</dbReference>
<reference evidence="2" key="1">
    <citation type="journal article" date="2013" name="Nature">
        <title>Draft genome of the wheat A-genome progenitor Triticum urartu.</title>
        <authorList>
            <person name="Ling H.Q."/>
            <person name="Zhao S."/>
            <person name="Liu D."/>
            <person name="Wang J."/>
            <person name="Sun H."/>
            <person name="Zhang C."/>
            <person name="Fan H."/>
            <person name="Li D."/>
            <person name="Dong L."/>
            <person name="Tao Y."/>
            <person name="Gao C."/>
            <person name="Wu H."/>
            <person name="Li Y."/>
            <person name="Cui Y."/>
            <person name="Guo X."/>
            <person name="Zheng S."/>
            <person name="Wang B."/>
            <person name="Yu K."/>
            <person name="Liang Q."/>
            <person name="Yang W."/>
            <person name="Lou X."/>
            <person name="Chen J."/>
            <person name="Feng M."/>
            <person name="Jian J."/>
            <person name="Zhang X."/>
            <person name="Luo G."/>
            <person name="Jiang Y."/>
            <person name="Liu J."/>
            <person name="Wang Z."/>
            <person name="Sha Y."/>
            <person name="Zhang B."/>
            <person name="Wu H."/>
            <person name="Tang D."/>
            <person name="Shen Q."/>
            <person name="Xue P."/>
            <person name="Zou S."/>
            <person name="Wang X."/>
            <person name="Liu X."/>
            <person name="Wang F."/>
            <person name="Yang Y."/>
            <person name="An X."/>
            <person name="Dong Z."/>
            <person name="Zhang K."/>
            <person name="Zhang X."/>
            <person name="Luo M.C."/>
            <person name="Dvorak J."/>
            <person name="Tong Y."/>
            <person name="Wang J."/>
            <person name="Yang H."/>
            <person name="Li Z."/>
            <person name="Wang D."/>
            <person name="Zhang A."/>
            <person name="Wang J."/>
        </authorList>
    </citation>
    <scope>NUCLEOTIDE SEQUENCE</scope>
    <source>
        <strain evidence="2">cv. G1812</strain>
    </source>
</reference>
<dbReference type="PANTHER" id="PTHR31741:SF65">
    <property type="entry name" value="O-FUCOSYLTRANSFERASE FAMILY PROTEIN"/>
    <property type="match status" value="1"/>
</dbReference>
<evidence type="ECO:0000313" key="1">
    <source>
        <dbReference type="EnsemblPlants" id="TuG1812G0300001346.01.T01"/>
    </source>
</evidence>
<dbReference type="AlphaFoldDB" id="A0A8R7PQ16"/>
<proteinExistence type="predicted"/>
<dbReference type="Proteomes" id="UP000015106">
    <property type="component" value="Chromosome 3"/>
</dbReference>
<keyword evidence="2" id="KW-1185">Reference proteome</keyword>
<accession>A0A8R7PQ16</accession>
<organism evidence="1 2">
    <name type="scientific">Triticum urartu</name>
    <name type="common">Red wild einkorn</name>
    <name type="synonym">Crithodium urartu</name>
    <dbReference type="NCBI Taxonomy" id="4572"/>
    <lineage>
        <taxon>Eukaryota</taxon>
        <taxon>Viridiplantae</taxon>
        <taxon>Streptophyta</taxon>
        <taxon>Embryophyta</taxon>
        <taxon>Tracheophyta</taxon>
        <taxon>Spermatophyta</taxon>
        <taxon>Magnoliopsida</taxon>
        <taxon>Liliopsida</taxon>
        <taxon>Poales</taxon>
        <taxon>Poaceae</taxon>
        <taxon>BOP clade</taxon>
        <taxon>Pooideae</taxon>
        <taxon>Triticodae</taxon>
        <taxon>Triticeae</taxon>
        <taxon>Triticinae</taxon>
        <taxon>Triticum</taxon>
    </lineage>
</organism>
<dbReference type="Gramene" id="TuG1812G0300001346.01.T01">
    <property type="protein sequence ID" value="TuG1812G0300001346.01.T01"/>
    <property type="gene ID" value="TuG1812G0300001346.01"/>
</dbReference>
<reference evidence="1" key="2">
    <citation type="submission" date="2018-03" db="EMBL/GenBank/DDBJ databases">
        <title>The Triticum urartu genome reveals the dynamic nature of wheat genome evolution.</title>
        <authorList>
            <person name="Ling H."/>
            <person name="Ma B."/>
            <person name="Shi X."/>
            <person name="Liu H."/>
            <person name="Dong L."/>
            <person name="Sun H."/>
            <person name="Cao Y."/>
            <person name="Gao Q."/>
            <person name="Zheng S."/>
            <person name="Li Y."/>
            <person name="Yu Y."/>
            <person name="Du H."/>
            <person name="Qi M."/>
            <person name="Li Y."/>
            <person name="Yu H."/>
            <person name="Cui Y."/>
            <person name="Wang N."/>
            <person name="Chen C."/>
            <person name="Wu H."/>
            <person name="Zhao Y."/>
            <person name="Zhang J."/>
            <person name="Li Y."/>
            <person name="Zhou W."/>
            <person name="Zhang B."/>
            <person name="Hu W."/>
            <person name="Eijk M."/>
            <person name="Tang J."/>
            <person name="Witsenboer H."/>
            <person name="Zhao S."/>
            <person name="Li Z."/>
            <person name="Zhang A."/>
            <person name="Wang D."/>
            <person name="Liang C."/>
        </authorList>
    </citation>
    <scope>NUCLEOTIDE SEQUENCE [LARGE SCALE GENOMIC DNA]</scope>
    <source>
        <strain evidence="1">cv. G1812</strain>
    </source>
</reference>
<sequence length="95" mass="10519">MNGGLCPLTPEEIALVLKALDIDGEIYGGQRRMVALTSAYPKVVRKATLLPSGLWVFQMAALDYMLSLESDELRHLRMLLVVSCNMAKVVEGHCR</sequence>
<protein>
    <submittedName>
        <fullName evidence="1">Uncharacterized protein</fullName>
    </submittedName>
</protein>
<reference evidence="1" key="3">
    <citation type="submission" date="2022-06" db="UniProtKB">
        <authorList>
            <consortium name="EnsemblPlants"/>
        </authorList>
    </citation>
    <scope>IDENTIFICATION</scope>
</reference>
<dbReference type="PANTHER" id="PTHR31741">
    <property type="entry name" value="OS02G0726500 PROTEIN-RELATED"/>
    <property type="match status" value="1"/>
</dbReference>
<evidence type="ECO:0000313" key="2">
    <source>
        <dbReference type="Proteomes" id="UP000015106"/>
    </source>
</evidence>